<dbReference type="PANTHER" id="PTHR43695">
    <property type="entry name" value="PUTATIVE (AFU_ORTHOLOGUE AFUA_2G17250)-RELATED"/>
    <property type="match status" value="1"/>
</dbReference>
<dbReference type="RefSeq" id="WP_273637616.1">
    <property type="nucleotide sequence ID" value="NZ_JAQQXP010000001.1"/>
</dbReference>
<evidence type="ECO:0000256" key="2">
    <source>
        <dbReference type="ARBA" id="ARBA00022801"/>
    </source>
</evidence>
<reference evidence="5 6" key="1">
    <citation type="submission" date="2022-10" db="EMBL/GenBank/DDBJ databases">
        <title>Alteromonas sp. chi3 Genome sequencing.</title>
        <authorList>
            <person name="Park S."/>
        </authorList>
    </citation>
    <scope>NUCLEOTIDE SEQUENCE [LARGE SCALE GENOMIC DNA]</scope>
    <source>
        <strain evidence="6">chi3</strain>
    </source>
</reference>
<keyword evidence="3" id="KW-0732">Signal</keyword>
<dbReference type="InterPro" id="IPR036514">
    <property type="entry name" value="SGNH_hydro_sf"/>
</dbReference>
<keyword evidence="6" id="KW-1185">Reference proteome</keyword>
<dbReference type="Pfam" id="PF13472">
    <property type="entry name" value="Lipase_GDSL_2"/>
    <property type="match status" value="2"/>
</dbReference>
<evidence type="ECO:0000313" key="5">
    <source>
        <dbReference type="EMBL" id="MDC8829245.1"/>
    </source>
</evidence>
<dbReference type="Proteomes" id="UP001218788">
    <property type="component" value="Unassembled WGS sequence"/>
</dbReference>
<gene>
    <name evidence="5" type="ORF">OIK42_00595</name>
</gene>
<comment type="caution">
    <text evidence="5">The sequence shown here is derived from an EMBL/GenBank/DDBJ whole genome shotgun (WGS) entry which is preliminary data.</text>
</comment>
<dbReference type="EMBL" id="JAQQXP010000001">
    <property type="protein sequence ID" value="MDC8829245.1"/>
    <property type="molecule type" value="Genomic_DNA"/>
</dbReference>
<accession>A0ABT5KWU8</accession>
<dbReference type="Gene3D" id="3.40.50.1110">
    <property type="entry name" value="SGNH hydrolase"/>
    <property type="match status" value="2"/>
</dbReference>
<dbReference type="SUPFAM" id="SSF52266">
    <property type="entry name" value="SGNH hydrolase"/>
    <property type="match status" value="2"/>
</dbReference>
<dbReference type="CDD" id="cd01821">
    <property type="entry name" value="Rhamnogalacturan_acetylesterase_like"/>
    <property type="match status" value="2"/>
</dbReference>
<dbReference type="PROSITE" id="PS51257">
    <property type="entry name" value="PROKAR_LIPOPROTEIN"/>
    <property type="match status" value="1"/>
</dbReference>
<evidence type="ECO:0000256" key="3">
    <source>
        <dbReference type="SAM" id="SignalP"/>
    </source>
</evidence>
<feature type="domain" description="SGNH hydrolase-type esterase" evidence="4">
    <location>
        <begin position="39"/>
        <end position="243"/>
    </location>
</feature>
<feature type="domain" description="SGNH hydrolase-type esterase" evidence="4">
    <location>
        <begin position="295"/>
        <end position="499"/>
    </location>
</feature>
<feature type="signal peptide" evidence="3">
    <location>
        <begin position="1"/>
        <end position="24"/>
    </location>
</feature>
<evidence type="ECO:0000313" key="6">
    <source>
        <dbReference type="Proteomes" id="UP001218788"/>
    </source>
</evidence>
<comment type="similarity">
    <text evidence="1">Belongs to the 'GDSL' lipolytic enzyme family.</text>
</comment>
<sequence length="528" mass="58556">MKWFSSYQWLAALACLLGVAALHASEQDTRQPATIFIAGDSTAATYNNADHQGWGAMFGQFFSDEVTIDNRARGGRSSRTFITEGLWQELINDVQPEDMVIIQFGHNDGSPVNDDRRARGTLAGIGDDFVDIENQLTGKQERVFSFGHYIRQMVNDVKAKGATPVLVSLSVRNLWQRNGMSHRIERGSGDYGYWLYQLAWESDTPYIDLTNAVADELERLGQQATASLYPKDHTHYNDEGARLHAKHVVAGLKGIKPGLDEALFSEQGQQTEAYDWSFVRLPVKADKFRKSVFMVGDSTVRNGWGDGRDGQWGWGDFIDEWLGQPPLNIVNRAVGGLSSRTFVTQGHWQRALNMMNPGDVVVIQFGHNDAGALNDDSRARGTIKGIGHEEVVIDNMLTGQTETVHSYGWYLRKMIGDALSRGVTPVICSPVPRKKWDDSATRIARASNSYPQWAEHVARQAQVPFIDLHELVASRYDAMGPAAVDAMFADKHTHTSLRGAKFTAQLVAERLAPMLGLSVEETIDGGSQ</sequence>
<proteinExistence type="inferred from homology"/>
<organism evidence="5 6">
    <name type="scientific">Alteromonas gilva</name>
    <dbReference type="NCBI Taxonomy" id="2987522"/>
    <lineage>
        <taxon>Bacteria</taxon>
        <taxon>Pseudomonadati</taxon>
        <taxon>Pseudomonadota</taxon>
        <taxon>Gammaproteobacteria</taxon>
        <taxon>Alteromonadales</taxon>
        <taxon>Alteromonadaceae</taxon>
        <taxon>Alteromonas/Salinimonas group</taxon>
        <taxon>Alteromonas</taxon>
    </lineage>
</organism>
<dbReference type="InterPro" id="IPR013830">
    <property type="entry name" value="SGNH_hydro"/>
</dbReference>
<dbReference type="InterPro" id="IPR037459">
    <property type="entry name" value="RhgT-like"/>
</dbReference>
<feature type="chain" id="PRO_5046547906" evidence="3">
    <location>
        <begin position="25"/>
        <end position="528"/>
    </location>
</feature>
<keyword evidence="2" id="KW-0378">Hydrolase</keyword>
<protein>
    <submittedName>
        <fullName evidence="5">Rhamnogalacturonan acetylesterase</fullName>
    </submittedName>
</protein>
<evidence type="ECO:0000256" key="1">
    <source>
        <dbReference type="ARBA" id="ARBA00008668"/>
    </source>
</evidence>
<evidence type="ECO:0000259" key="4">
    <source>
        <dbReference type="Pfam" id="PF13472"/>
    </source>
</evidence>
<name>A0ABT5KWU8_9ALTE</name>
<dbReference type="PANTHER" id="PTHR43695:SF1">
    <property type="entry name" value="RHAMNOGALACTURONAN ACETYLESTERASE"/>
    <property type="match status" value="1"/>
</dbReference>